<feature type="compositionally biased region" description="Polar residues" evidence="5">
    <location>
        <begin position="1"/>
        <end position="20"/>
    </location>
</feature>
<gene>
    <name evidence="8" type="ORF">P43SY_001899</name>
</gene>
<dbReference type="AlphaFoldDB" id="A0AAD5Q4F9"/>
<accession>A0AAD5Q4F9</accession>
<evidence type="ECO:0000256" key="2">
    <source>
        <dbReference type="ARBA" id="ARBA00022771"/>
    </source>
</evidence>
<dbReference type="InterPro" id="IPR001876">
    <property type="entry name" value="Znf_RanBP2"/>
</dbReference>
<dbReference type="InterPro" id="IPR036034">
    <property type="entry name" value="PDZ_sf"/>
</dbReference>
<name>A0AAD5Q4F9_PYTIN</name>
<dbReference type="Pfam" id="PF00595">
    <property type="entry name" value="PDZ"/>
    <property type="match status" value="1"/>
</dbReference>
<evidence type="ECO:0000313" key="8">
    <source>
        <dbReference type="EMBL" id="KAJ0396192.1"/>
    </source>
</evidence>
<dbReference type="SMART" id="SM00228">
    <property type="entry name" value="PDZ"/>
    <property type="match status" value="1"/>
</dbReference>
<dbReference type="GO" id="GO:0008270">
    <property type="term" value="F:zinc ion binding"/>
    <property type="evidence" value="ECO:0007669"/>
    <property type="project" value="UniProtKB-KW"/>
</dbReference>
<feature type="region of interest" description="Disordered" evidence="5">
    <location>
        <begin position="1"/>
        <end position="43"/>
    </location>
</feature>
<proteinExistence type="predicted"/>
<feature type="domain" description="RanBP2-type" evidence="7">
    <location>
        <begin position="211"/>
        <end position="238"/>
    </location>
</feature>
<reference evidence="8" key="1">
    <citation type="submission" date="2021-12" db="EMBL/GenBank/DDBJ databases">
        <title>Prjna785345.</title>
        <authorList>
            <person name="Rujirawat T."/>
            <person name="Krajaejun T."/>
        </authorList>
    </citation>
    <scope>NUCLEOTIDE SEQUENCE</scope>
    <source>
        <strain evidence="8">Pi057C3</strain>
    </source>
</reference>
<keyword evidence="9" id="KW-1185">Reference proteome</keyword>
<evidence type="ECO:0000313" key="9">
    <source>
        <dbReference type="Proteomes" id="UP001209570"/>
    </source>
</evidence>
<dbReference type="Proteomes" id="UP001209570">
    <property type="component" value="Unassembled WGS sequence"/>
</dbReference>
<dbReference type="PROSITE" id="PS01358">
    <property type="entry name" value="ZF_RANBP2_1"/>
    <property type="match status" value="1"/>
</dbReference>
<evidence type="ECO:0000256" key="3">
    <source>
        <dbReference type="ARBA" id="ARBA00022833"/>
    </source>
</evidence>
<evidence type="ECO:0000259" key="7">
    <source>
        <dbReference type="PROSITE" id="PS50199"/>
    </source>
</evidence>
<dbReference type="PROSITE" id="PS50199">
    <property type="entry name" value="ZF_RANBP2_2"/>
    <property type="match status" value="1"/>
</dbReference>
<evidence type="ECO:0000256" key="5">
    <source>
        <dbReference type="SAM" id="MobiDB-lite"/>
    </source>
</evidence>
<dbReference type="EMBL" id="JAKCXM010000306">
    <property type="protein sequence ID" value="KAJ0396192.1"/>
    <property type="molecule type" value="Genomic_DNA"/>
</dbReference>
<protein>
    <recommendedName>
        <fullName evidence="10">PDZ domain-containing protein</fullName>
    </recommendedName>
</protein>
<sequence>MHRSAQDTLSKLNGILSRQQPKGAAPIADDATAPGDLLRQSMSFPRSIKRREYSVRQGLEVNPDAIFEDVPSGSGGPSTDVLEAEIRKGIEEVVGAPERSVDAVATRETSADGREAVVFDVSLSALDGGLGLILEDKESDSPVRPGRADIVVKGFETNQVGAKLAAETSGAIDIGDVLVGINGRELKSEGLYEALEMLWTAPNPVQLTFHRRLPWTCPRCTLHNSVDESTCAACGHQL</sequence>
<dbReference type="PROSITE" id="PS50106">
    <property type="entry name" value="PDZ"/>
    <property type="match status" value="1"/>
</dbReference>
<evidence type="ECO:0000256" key="1">
    <source>
        <dbReference type="ARBA" id="ARBA00022723"/>
    </source>
</evidence>
<dbReference type="Gene3D" id="2.30.30.380">
    <property type="entry name" value="Zn-finger domain of Sec23/24"/>
    <property type="match status" value="1"/>
</dbReference>
<keyword evidence="2 4" id="KW-0863">Zinc-finger</keyword>
<keyword evidence="1" id="KW-0479">Metal-binding</keyword>
<keyword evidence="3" id="KW-0862">Zinc</keyword>
<feature type="domain" description="PDZ" evidence="6">
    <location>
        <begin position="120"/>
        <end position="213"/>
    </location>
</feature>
<evidence type="ECO:0008006" key="10">
    <source>
        <dbReference type="Google" id="ProtNLM"/>
    </source>
</evidence>
<evidence type="ECO:0000256" key="4">
    <source>
        <dbReference type="PROSITE-ProRule" id="PRU00322"/>
    </source>
</evidence>
<dbReference type="SMART" id="SM00547">
    <property type="entry name" value="ZnF_RBZ"/>
    <property type="match status" value="1"/>
</dbReference>
<evidence type="ECO:0000259" key="6">
    <source>
        <dbReference type="PROSITE" id="PS50106"/>
    </source>
</evidence>
<comment type="caution">
    <text evidence="8">The sequence shown here is derived from an EMBL/GenBank/DDBJ whole genome shotgun (WGS) entry which is preliminary data.</text>
</comment>
<dbReference type="SUPFAM" id="SSF50156">
    <property type="entry name" value="PDZ domain-like"/>
    <property type="match status" value="1"/>
</dbReference>
<dbReference type="Gene3D" id="2.30.42.10">
    <property type="match status" value="1"/>
</dbReference>
<dbReference type="InterPro" id="IPR001478">
    <property type="entry name" value="PDZ"/>
</dbReference>
<organism evidence="8 9">
    <name type="scientific">Pythium insidiosum</name>
    <name type="common">Pythiosis disease agent</name>
    <dbReference type="NCBI Taxonomy" id="114742"/>
    <lineage>
        <taxon>Eukaryota</taxon>
        <taxon>Sar</taxon>
        <taxon>Stramenopiles</taxon>
        <taxon>Oomycota</taxon>
        <taxon>Peronosporomycetes</taxon>
        <taxon>Pythiales</taxon>
        <taxon>Pythiaceae</taxon>
        <taxon>Pythium</taxon>
    </lineage>
</organism>